<reference evidence="1" key="2">
    <citation type="submission" date="2020-09" db="EMBL/GenBank/DDBJ databases">
        <authorList>
            <person name="Sun Q."/>
            <person name="Zhou Y."/>
        </authorList>
    </citation>
    <scope>NUCLEOTIDE SEQUENCE</scope>
    <source>
        <strain evidence="1">CGMCC 4.5737</strain>
    </source>
</reference>
<evidence type="ECO:0000313" key="2">
    <source>
        <dbReference type="Proteomes" id="UP000637578"/>
    </source>
</evidence>
<gene>
    <name evidence="1" type="ORF">GCM10012275_30990</name>
</gene>
<dbReference type="RefSeq" id="WP_189058256.1">
    <property type="nucleotide sequence ID" value="NZ_BMMK01000013.1"/>
</dbReference>
<dbReference type="EMBL" id="BMMK01000013">
    <property type="protein sequence ID" value="GGM57615.1"/>
    <property type="molecule type" value="Genomic_DNA"/>
</dbReference>
<reference evidence="1" key="1">
    <citation type="journal article" date="2014" name="Int. J. Syst. Evol. Microbiol.">
        <title>Complete genome sequence of Corynebacterium casei LMG S-19264T (=DSM 44701T), isolated from a smear-ripened cheese.</title>
        <authorList>
            <consortium name="US DOE Joint Genome Institute (JGI-PGF)"/>
            <person name="Walter F."/>
            <person name="Albersmeier A."/>
            <person name="Kalinowski J."/>
            <person name="Ruckert C."/>
        </authorList>
    </citation>
    <scope>NUCLEOTIDE SEQUENCE</scope>
    <source>
        <strain evidence="1">CGMCC 4.5737</strain>
    </source>
</reference>
<proteinExistence type="predicted"/>
<dbReference type="AlphaFoldDB" id="A0A8J3CGI7"/>
<accession>A0A8J3CGI7</accession>
<evidence type="ECO:0000313" key="1">
    <source>
        <dbReference type="EMBL" id="GGM57615.1"/>
    </source>
</evidence>
<dbReference type="Proteomes" id="UP000637578">
    <property type="component" value="Unassembled WGS sequence"/>
</dbReference>
<keyword evidence="2" id="KW-1185">Reference proteome</keyword>
<comment type="caution">
    <text evidence="1">The sequence shown here is derived from an EMBL/GenBank/DDBJ whole genome shotgun (WGS) entry which is preliminary data.</text>
</comment>
<name>A0A8J3CGI7_9PSEU</name>
<organism evidence="1 2">
    <name type="scientific">Longimycelium tulufanense</name>
    <dbReference type="NCBI Taxonomy" id="907463"/>
    <lineage>
        <taxon>Bacteria</taxon>
        <taxon>Bacillati</taxon>
        <taxon>Actinomycetota</taxon>
        <taxon>Actinomycetes</taxon>
        <taxon>Pseudonocardiales</taxon>
        <taxon>Pseudonocardiaceae</taxon>
        <taxon>Longimycelium</taxon>
    </lineage>
</organism>
<sequence>MEWPELTVRPEWGQTGNVYFPVAARVEGVWWVLRINSFPDHPLWTLFVDGRRRFDLNDAPPNWANPAGRDHKKLSTEVSAEALAPVRSFVAYGSELGRPCRNPFCCG</sequence>
<protein>
    <submittedName>
        <fullName evidence="1">Uncharacterized protein</fullName>
    </submittedName>
</protein>